<reference evidence="2 3" key="1">
    <citation type="submission" date="2011-05" db="EMBL/GenBank/DDBJ databases">
        <title>Whole genome sequence of Microlunatus phosphovorus NM-1.</title>
        <authorList>
            <person name="Hosoyama A."/>
            <person name="Sasaki K."/>
            <person name="Harada T."/>
            <person name="Igarashi R."/>
            <person name="Kawakoshi A."/>
            <person name="Sasagawa M."/>
            <person name="Fukada J."/>
            <person name="Nakamura S."/>
            <person name="Katano Y."/>
            <person name="Hanada S."/>
            <person name="Kamagata Y."/>
            <person name="Nakamura N."/>
            <person name="Yamazaki S."/>
            <person name="Fujita N."/>
        </authorList>
    </citation>
    <scope>NUCLEOTIDE SEQUENCE [LARGE SCALE GENOMIC DNA]</scope>
    <source>
        <strain evidence="3">ATCC 700054 / DSM 10555 / JCM 9379 / NBRC 101784 / NCIMB 13414 / VKM Ac-1990 / NM-1</strain>
    </source>
</reference>
<dbReference type="AlphaFoldDB" id="F5XEG4"/>
<evidence type="ECO:0000313" key="2">
    <source>
        <dbReference type="EMBL" id="BAK37712.1"/>
    </source>
</evidence>
<keyword evidence="1" id="KW-0472">Membrane</keyword>
<dbReference type="STRING" id="1032480.MLP_46980"/>
<dbReference type="HOGENOM" id="CLU_119015_0_0_11"/>
<protein>
    <recommendedName>
        <fullName evidence="4">DUF4157 domain-containing protein</fullName>
    </recommendedName>
</protein>
<keyword evidence="1" id="KW-1133">Transmembrane helix</keyword>
<dbReference type="Proteomes" id="UP000007947">
    <property type="component" value="Chromosome"/>
</dbReference>
<gene>
    <name evidence="2" type="ordered locus">MLP_46980</name>
</gene>
<feature type="transmembrane region" description="Helical" evidence="1">
    <location>
        <begin position="86"/>
        <end position="104"/>
    </location>
</feature>
<dbReference type="RefSeq" id="WP_013865539.1">
    <property type="nucleotide sequence ID" value="NC_015635.1"/>
</dbReference>
<name>F5XEG4_MICPN</name>
<dbReference type="eggNOG" id="ENOG5032SNF">
    <property type="taxonomic scope" value="Bacteria"/>
</dbReference>
<keyword evidence="1" id="KW-0812">Transmembrane</keyword>
<feature type="transmembrane region" description="Helical" evidence="1">
    <location>
        <begin position="124"/>
        <end position="146"/>
    </location>
</feature>
<dbReference type="EMBL" id="AP012204">
    <property type="protein sequence ID" value="BAK37712.1"/>
    <property type="molecule type" value="Genomic_DNA"/>
</dbReference>
<organism evidence="2 3">
    <name type="scientific">Microlunatus phosphovorus (strain ATCC 700054 / DSM 10555 / JCM 9379 / NBRC 101784 / NCIMB 13414 / VKM Ac-1990 / NM-1)</name>
    <dbReference type="NCBI Taxonomy" id="1032480"/>
    <lineage>
        <taxon>Bacteria</taxon>
        <taxon>Bacillati</taxon>
        <taxon>Actinomycetota</taxon>
        <taxon>Actinomycetes</taxon>
        <taxon>Propionibacteriales</taxon>
        <taxon>Propionibacteriaceae</taxon>
        <taxon>Microlunatus</taxon>
    </lineage>
</organism>
<sequence length="198" mass="21921">MEWDDLFMLMAADSGRARAAGGNGMKPGPDDISQFGQQSRAQRVRAAGNLVNLSTLAGLLVARLGGCTRQRGPYGLTLAEGYRFRFPVASAFTIGDVVITAHTFAALQQRMPRLLEHEERHSWQYFWCLGLPFFLPYTAAMGWSMLRTGDRAARNIFERHAGLADGGYPDLPVIPLAAQARRAAARLRNWPRSGRRSD</sequence>
<evidence type="ECO:0000256" key="1">
    <source>
        <dbReference type="SAM" id="Phobius"/>
    </source>
</evidence>
<evidence type="ECO:0008006" key="4">
    <source>
        <dbReference type="Google" id="ProtNLM"/>
    </source>
</evidence>
<evidence type="ECO:0000313" key="3">
    <source>
        <dbReference type="Proteomes" id="UP000007947"/>
    </source>
</evidence>
<accession>F5XEG4</accession>
<proteinExistence type="predicted"/>
<keyword evidence="3" id="KW-1185">Reference proteome</keyword>
<dbReference type="KEGG" id="mph:MLP_46980"/>
<feature type="transmembrane region" description="Helical" evidence="1">
    <location>
        <begin position="46"/>
        <end position="65"/>
    </location>
</feature>